<keyword evidence="14" id="KW-1185">Reference proteome</keyword>
<feature type="transmembrane region" description="Helical" evidence="9">
    <location>
        <begin position="21"/>
        <end position="40"/>
    </location>
</feature>
<dbReference type="Pfam" id="PF02518">
    <property type="entry name" value="HATPase_c"/>
    <property type="match status" value="1"/>
</dbReference>
<dbReference type="SUPFAM" id="SSF47384">
    <property type="entry name" value="Homodimeric domain of signal transducing histidine kinase"/>
    <property type="match status" value="1"/>
</dbReference>
<dbReference type="Gene3D" id="6.10.340.10">
    <property type="match status" value="1"/>
</dbReference>
<dbReference type="InterPro" id="IPR003661">
    <property type="entry name" value="HisK_dim/P_dom"/>
</dbReference>
<dbReference type="InterPro" id="IPR036890">
    <property type="entry name" value="HATPase_C_sf"/>
</dbReference>
<organism evidence="13 14">
    <name type="scientific">Desulfatitalea alkaliphila</name>
    <dbReference type="NCBI Taxonomy" id="2929485"/>
    <lineage>
        <taxon>Bacteria</taxon>
        <taxon>Pseudomonadati</taxon>
        <taxon>Thermodesulfobacteriota</taxon>
        <taxon>Desulfobacteria</taxon>
        <taxon>Desulfobacterales</taxon>
        <taxon>Desulfosarcinaceae</taxon>
        <taxon>Desulfatitalea</taxon>
    </lineage>
</organism>
<evidence type="ECO:0000256" key="2">
    <source>
        <dbReference type="ARBA" id="ARBA00012438"/>
    </source>
</evidence>
<feature type="transmembrane region" description="Helical" evidence="9">
    <location>
        <begin position="46"/>
        <end position="68"/>
    </location>
</feature>
<dbReference type="PROSITE" id="PS50112">
    <property type="entry name" value="PAS"/>
    <property type="match status" value="1"/>
</dbReference>
<dbReference type="GO" id="GO:0005524">
    <property type="term" value="F:ATP binding"/>
    <property type="evidence" value="ECO:0007669"/>
    <property type="project" value="UniProtKB-KW"/>
</dbReference>
<dbReference type="Gene3D" id="3.30.450.20">
    <property type="entry name" value="PAS domain"/>
    <property type="match status" value="2"/>
</dbReference>
<dbReference type="PANTHER" id="PTHR43065:SF46">
    <property type="entry name" value="C4-DICARBOXYLATE TRANSPORT SENSOR PROTEIN DCTB"/>
    <property type="match status" value="1"/>
</dbReference>
<protein>
    <recommendedName>
        <fullName evidence="2">histidine kinase</fullName>
        <ecNumber evidence="2">2.7.13.3</ecNumber>
    </recommendedName>
</protein>
<evidence type="ECO:0000256" key="9">
    <source>
        <dbReference type="SAM" id="Phobius"/>
    </source>
</evidence>
<dbReference type="EC" id="2.7.13.3" evidence="2"/>
<keyword evidence="3" id="KW-0597">Phosphoprotein</keyword>
<evidence type="ECO:0000256" key="6">
    <source>
        <dbReference type="ARBA" id="ARBA00022777"/>
    </source>
</evidence>
<evidence type="ECO:0000259" key="10">
    <source>
        <dbReference type="PROSITE" id="PS50109"/>
    </source>
</evidence>
<dbReference type="InterPro" id="IPR000700">
    <property type="entry name" value="PAS-assoc_C"/>
</dbReference>
<keyword evidence="4" id="KW-0808">Transferase</keyword>
<dbReference type="InterPro" id="IPR035965">
    <property type="entry name" value="PAS-like_dom_sf"/>
</dbReference>
<dbReference type="InterPro" id="IPR013656">
    <property type="entry name" value="PAS_4"/>
</dbReference>
<dbReference type="Pfam" id="PF08448">
    <property type="entry name" value="PAS_4"/>
    <property type="match status" value="1"/>
</dbReference>
<feature type="domain" description="Histidine kinase" evidence="10">
    <location>
        <begin position="381"/>
        <end position="606"/>
    </location>
</feature>
<dbReference type="Gene3D" id="1.10.287.130">
    <property type="match status" value="1"/>
</dbReference>
<evidence type="ECO:0000256" key="1">
    <source>
        <dbReference type="ARBA" id="ARBA00000085"/>
    </source>
</evidence>
<proteinExistence type="predicted"/>
<dbReference type="SUPFAM" id="SSF55785">
    <property type="entry name" value="PYP-like sensor domain (PAS domain)"/>
    <property type="match status" value="2"/>
</dbReference>
<dbReference type="Proteomes" id="UP001165427">
    <property type="component" value="Unassembled WGS sequence"/>
</dbReference>
<accession>A0AA41R7E2</accession>
<keyword evidence="7 13" id="KW-0067">ATP-binding</keyword>
<sequence>MPPLPKALRHNSLTIRVGGALSVLFVAGLLFWTLLLFHWGNIRLPWTTLLGGLALVSIAVLAAAALLIHHRVTAPLRALHAVTDQVAKGAPPPTWKETRPDEIGGLQDALAEIGRVLDRKKSALRQEHSEYLNLFDSVPCLITVQDRSLRLIRYNRAFAERFAPREGDFCFSAYKGRTEKCDHCPVEKTFQDGQSHAFEEKGCNREGRPIHWLARTAPIRDAAGNVVAAMEMSLDVTLSRQLEEQLRASEQRYQAIFSNIPNPVFVLEPDTLRILDCNRSVRPVYGHCREDLKGASFLELFDPRERDHYAAKIKQESFIHQARQINQQGQPLFVDIRASLTPYPEWEVLLVTTSDITQQIETEQQLIQASKMTTLGEMATGVAHELNQPLSVIKTASSFMLKKIEADQEVGPDLFENMMYKIDANVDRATKIIQHMRQFARKAEVELEPTDLNHTARMALEIFSEQLKLRGIQVVKDLERNLPAIHGNAGRLEQVFINLLLNARDAIEERWGDQPDPVGDKVITLTTRSHPGYVLARVCDTGTGIPATVKEKIFEPFFTTKTVGKGTGLGLSISYGIVKQHGGTIQAENRPEGGGACLTIKIPTSPDGNATPA</sequence>
<gene>
    <name evidence="13" type="ORF">MRX98_20140</name>
</gene>
<dbReference type="AlphaFoldDB" id="A0AA41R7E2"/>
<reference evidence="13" key="1">
    <citation type="submission" date="2022-04" db="EMBL/GenBank/DDBJ databases">
        <title>Desulfatitalea alkaliphila sp. nov., a novel anaerobic sulfate-reducing bacterium isolated from terrestrial mud volcano, Taman Peninsula, Russia.</title>
        <authorList>
            <person name="Khomyakova M.A."/>
            <person name="Merkel A.Y."/>
            <person name="Slobodkin A.I."/>
        </authorList>
    </citation>
    <scope>NUCLEOTIDE SEQUENCE</scope>
    <source>
        <strain evidence="13">M08but</strain>
    </source>
</reference>
<dbReference type="CDD" id="cd00130">
    <property type="entry name" value="PAS"/>
    <property type="match status" value="1"/>
</dbReference>
<evidence type="ECO:0000256" key="3">
    <source>
        <dbReference type="ARBA" id="ARBA00022553"/>
    </source>
</evidence>
<dbReference type="InterPro" id="IPR003594">
    <property type="entry name" value="HATPase_dom"/>
</dbReference>
<dbReference type="PANTHER" id="PTHR43065">
    <property type="entry name" value="SENSOR HISTIDINE KINASE"/>
    <property type="match status" value="1"/>
</dbReference>
<feature type="domain" description="PAC" evidence="12">
    <location>
        <begin position="196"/>
        <end position="248"/>
    </location>
</feature>
<dbReference type="SMART" id="SM00091">
    <property type="entry name" value="PAS"/>
    <property type="match status" value="2"/>
</dbReference>
<keyword evidence="8" id="KW-0902">Two-component regulatory system</keyword>
<keyword evidence="9" id="KW-0472">Membrane</keyword>
<comment type="catalytic activity">
    <reaction evidence="1">
        <text>ATP + protein L-histidine = ADP + protein N-phospho-L-histidine.</text>
        <dbReference type="EC" id="2.7.13.3"/>
    </reaction>
</comment>
<evidence type="ECO:0000256" key="8">
    <source>
        <dbReference type="ARBA" id="ARBA00023012"/>
    </source>
</evidence>
<evidence type="ECO:0000313" key="14">
    <source>
        <dbReference type="Proteomes" id="UP001165427"/>
    </source>
</evidence>
<dbReference type="PRINTS" id="PR00344">
    <property type="entry name" value="BCTRLSENSOR"/>
</dbReference>
<dbReference type="Gene3D" id="3.30.565.10">
    <property type="entry name" value="Histidine kinase-like ATPase, C-terminal domain"/>
    <property type="match status" value="1"/>
</dbReference>
<keyword evidence="9" id="KW-0812">Transmembrane</keyword>
<dbReference type="SUPFAM" id="SSF55874">
    <property type="entry name" value="ATPase domain of HSP90 chaperone/DNA topoisomerase II/histidine kinase"/>
    <property type="match status" value="1"/>
</dbReference>
<name>A0AA41R7E2_9BACT</name>
<dbReference type="InterPro" id="IPR036097">
    <property type="entry name" value="HisK_dim/P_sf"/>
</dbReference>
<keyword evidence="6" id="KW-0418">Kinase</keyword>
<dbReference type="GO" id="GO:0000155">
    <property type="term" value="F:phosphorelay sensor kinase activity"/>
    <property type="evidence" value="ECO:0007669"/>
    <property type="project" value="InterPro"/>
</dbReference>
<comment type="caution">
    <text evidence="13">The sequence shown here is derived from an EMBL/GenBank/DDBJ whole genome shotgun (WGS) entry which is preliminary data.</text>
</comment>
<dbReference type="InterPro" id="IPR005467">
    <property type="entry name" value="His_kinase_dom"/>
</dbReference>
<dbReference type="SMART" id="SM00387">
    <property type="entry name" value="HATPase_c"/>
    <property type="match status" value="1"/>
</dbReference>
<dbReference type="CDD" id="cd00082">
    <property type="entry name" value="HisKA"/>
    <property type="match status" value="1"/>
</dbReference>
<keyword evidence="5" id="KW-0547">Nucleotide-binding</keyword>
<evidence type="ECO:0000256" key="7">
    <source>
        <dbReference type="ARBA" id="ARBA00022840"/>
    </source>
</evidence>
<evidence type="ECO:0000259" key="11">
    <source>
        <dbReference type="PROSITE" id="PS50112"/>
    </source>
</evidence>
<dbReference type="InterPro" id="IPR000014">
    <property type="entry name" value="PAS"/>
</dbReference>
<evidence type="ECO:0000259" key="12">
    <source>
        <dbReference type="PROSITE" id="PS50113"/>
    </source>
</evidence>
<feature type="domain" description="PAS" evidence="11">
    <location>
        <begin position="249"/>
        <end position="315"/>
    </location>
</feature>
<evidence type="ECO:0000256" key="5">
    <source>
        <dbReference type="ARBA" id="ARBA00022741"/>
    </source>
</evidence>
<dbReference type="RefSeq" id="WP_246914429.1">
    <property type="nucleotide sequence ID" value="NZ_JALJRB010000036.1"/>
</dbReference>
<keyword evidence="9" id="KW-1133">Transmembrane helix</keyword>
<dbReference type="PROSITE" id="PS50113">
    <property type="entry name" value="PAC"/>
    <property type="match status" value="1"/>
</dbReference>
<dbReference type="EMBL" id="JALJRB010000036">
    <property type="protein sequence ID" value="MCJ8502897.1"/>
    <property type="molecule type" value="Genomic_DNA"/>
</dbReference>
<dbReference type="Pfam" id="PF00512">
    <property type="entry name" value="HisKA"/>
    <property type="match status" value="1"/>
</dbReference>
<dbReference type="NCBIfam" id="TIGR00229">
    <property type="entry name" value="sensory_box"/>
    <property type="match status" value="1"/>
</dbReference>
<dbReference type="InterPro" id="IPR004358">
    <property type="entry name" value="Sig_transdc_His_kin-like_C"/>
</dbReference>
<dbReference type="PROSITE" id="PS50109">
    <property type="entry name" value="HIS_KIN"/>
    <property type="match status" value="1"/>
</dbReference>
<dbReference type="SMART" id="SM00388">
    <property type="entry name" value="HisKA"/>
    <property type="match status" value="1"/>
</dbReference>
<dbReference type="Pfam" id="PF13188">
    <property type="entry name" value="PAS_8"/>
    <property type="match status" value="1"/>
</dbReference>
<evidence type="ECO:0000256" key="4">
    <source>
        <dbReference type="ARBA" id="ARBA00022679"/>
    </source>
</evidence>
<evidence type="ECO:0000313" key="13">
    <source>
        <dbReference type="EMBL" id="MCJ8502897.1"/>
    </source>
</evidence>